<organism evidence="1 2">
    <name type="scientific">Lentinula aff. lateritia</name>
    <dbReference type="NCBI Taxonomy" id="2804960"/>
    <lineage>
        <taxon>Eukaryota</taxon>
        <taxon>Fungi</taxon>
        <taxon>Dikarya</taxon>
        <taxon>Basidiomycota</taxon>
        <taxon>Agaricomycotina</taxon>
        <taxon>Agaricomycetes</taxon>
        <taxon>Agaricomycetidae</taxon>
        <taxon>Agaricales</taxon>
        <taxon>Marasmiineae</taxon>
        <taxon>Omphalotaceae</taxon>
        <taxon>Lentinula</taxon>
    </lineage>
</organism>
<sequence>MKTGIFKLDEPLLQFSNCVLVTVQYLLLIIISINPESSQTMRPSNMRTIALAAFLASVTVMASALPTDGQMPQTRAVVVKARQEPAPNPTETTTMASTTPTSTSDSASCGVSDIFDCVKGLEKSVTSCATAASDWGAGE</sequence>
<gene>
    <name evidence="1" type="ORF">F5876DRAFT_80546</name>
</gene>
<dbReference type="EMBL" id="MU795405">
    <property type="protein sequence ID" value="KAJ3806582.1"/>
    <property type="molecule type" value="Genomic_DNA"/>
</dbReference>
<protein>
    <submittedName>
        <fullName evidence="1">Uncharacterized protein</fullName>
    </submittedName>
</protein>
<reference evidence="1" key="1">
    <citation type="submission" date="2022-09" db="EMBL/GenBank/DDBJ databases">
        <title>A Global Phylogenomic Analysis of the Shiitake Genus Lentinula.</title>
        <authorList>
            <consortium name="DOE Joint Genome Institute"/>
            <person name="Sierra-Patev S."/>
            <person name="Min B."/>
            <person name="Naranjo-Ortiz M."/>
            <person name="Looney B."/>
            <person name="Konkel Z."/>
            <person name="Slot J.C."/>
            <person name="Sakamoto Y."/>
            <person name="Steenwyk J.L."/>
            <person name="Rokas A."/>
            <person name="Carro J."/>
            <person name="Camarero S."/>
            <person name="Ferreira P."/>
            <person name="Molpeceres G."/>
            <person name="Ruiz-Duenas F.J."/>
            <person name="Serrano A."/>
            <person name="Henrissat B."/>
            <person name="Drula E."/>
            <person name="Hughes K.W."/>
            <person name="Mata J.L."/>
            <person name="Ishikawa N.K."/>
            <person name="Vargas-Isla R."/>
            <person name="Ushijima S."/>
            <person name="Smith C.A."/>
            <person name="Ahrendt S."/>
            <person name="Andreopoulos W."/>
            <person name="He G."/>
            <person name="Labutti K."/>
            <person name="Lipzen A."/>
            <person name="Ng V."/>
            <person name="Riley R."/>
            <person name="Sandor L."/>
            <person name="Barry K."/>
            <person name="Martinez A.T."/>
            <person name="Xiao Y."/>
            <person name="Gibbons J.G."/>
            <person name="Terashima K."/>
            <person name="Grigoriev I.V."/>
            <person name="Hibbett D.S."/>
        </authorList>
    </citation>
    <scope>NUCLEOTIDE SEQUENCE</scope>
    <source>
        <strain evidence="1">TMI1499</strain>
    </source>
</reference>
<comment type="caution">
    <text evidence="1">The sequence shown here is derived from an EMBL/GenBank/DDBJ whole genome shotgun (WGS) entry which is preliminary data.</text>
</comment>
<name>A0ACC1TPD9_9AGAR</name>
<evidence type="ECO:0000313" key="1">
    <source>
        <dbReference type="EMBL" id="KAJ3806582.1"/>
    </source>
</evidence>
<keyword evidence="2" id="KW-1185">Reference proteome</keyword>
<proteinExistence type="predicted"/>
<evidence type="ECO:0000313" key="2">
    <source>
        <dbReference type="Proteomes" id="UP001163835"/>
    </source>
</evidence>
<dbReference type="Proteomes" id="UP001163835">
    <property type="component" value="Unassembled WGS sequence"/>
</dbReference>
<accession>A0ACC1TPD9</accession>